<evidence type="ECO:0000259" key="1">
    <source>
        <dbReference type="PROSITE" id="PS50943"/>
    </source>
</evidence>
<evidence type="ECO:0000313" key="2">
    <source>
        <dbReference type="EMBL" id="SFK50001.1"/>
    </source>
</evidence>
<dbReference type="SMART" id="SM00530">
    <property type="entry name" value="HTH_XRE"/>
    <property type="match status" value="1"/>
</dbReference>
<sequence>MNLLVSKSETALTLGQTLRIRRKSLGLSAVAAAEAAGISRVTWHRLEKGEASVAAGSLLAAAEVLGLRVELLAPASIPEQATATGPLADHLPLHIRLHDFPQLRRLAWQVADDTQVLTPREALDLYERNWRHVELEALELRERALIKALQQVYGKGLLDV</sequence>
<dbReference type="RefSeq" id="WP_092702128.1">
    <property type="nucleotide sequence ID" value="NZ_FOSR01000003.1"/>
</dbReference>
<name>A0A1I4A229_9GAMM</name>
<dbReference type="EMBL" id="FOSR01000003">
    <property type="protein sequence ID" value="SFK50001.1"/>
    <property type="molecule type" value="Genomic_DNA"/>
</dbReference>
<dbReference type="GO" id="GO:0003677">
    <property type="term" value="F:DNA binding"/>
    <property type="evidence" value="ECO:0007669"/>
    <property type="project" value="InterPro"/>
</dbReference>
<keyword evidence="3" id="KW-1185">Reference proteome</keyword>
<protein>
    <submittedName>
        <fullName evidence="2">Helix-turn-helix domain-containing protein</fullName>
    </submittedName>
</protein>
<dbReference type="Pfam" id="PF13560">
    <property type="entry name" value="HTH_31"/>
    <property type="match status" value="1"/>
</dbReference>
<dbReference type="InterPro" id="IPR001387">
    <property type="entry name" value="Cro/C1-type_HTH"/>
</dbReference>
<dbReference type="CDD" id="cd00093">
    <property type="entry name" value="HTH_XRE"/>
    <property type="match status" value="1"/>
</dbReference>
<accession>A0A1I4A229</accession>
<evidence type="ECO:0000313" key="3">
    <source>
        <dbReference type="Proteomes" id="UP000198725"/>
    </source>
</evidence>
<reference evidence="3" key="1">
    <citation type="submission" date="2016-10" db="EMBL/GenBank/DDBJ databases">
        <authorList>
            <person name="Varghese N."/>
            <person name="Submissions S."/>
        </authorList>
    </citation>
    <scope>NUCLEOTIDE SEQUENCE [LARGE SCALE GENOMIC DNA]</scope>
    <source>
        <strain evidence="3">MO64</strain>
    </source>
</reference>
<dbReference type="PROSITE" id="PS50943">
    <property type="entry name" value="HTH_CROC1"/>
    <property type="match status" value="1"/>
</dbReference>
<gene>
    <name evidence="2" type="ORF">SAMN05192579_103214</name>
</gene>
<dbReference type="Gene3D" id="1.10.260.40">
    <property type="entry name" value="lambda repressor-like DNA-binding domains"/>
    <property type="match status" value="1"/>
</dbReference>
<feature type="domain" description="HTH cro/C1-type" evidence="1">
    <location>
        <begin position="18"/>
        <end position="72"/>
    </location>
</feature>
<dbReference type="InterPro" id="IPR010982">
    <property type="entry name" value="Lambda_DNA-bd_dom_sf"/>
</dbReference>
<dbReference type="SUPFAM" id="SSF47413">
    <property type="entry name" value="lambda repressor-like DNA-binding domains"/>
    <property type="match status" value="1"/>
</dbReference>
<organism evidence="2 3">
    <name type="scientific">Rhodanobacter glycinis</name>
    <dbReference type="NCBI Taxonomy" id="582702"/>
    <lineage>
        <taxon>Bacteria</taxon>
        <taxon>Pseudomonadati</taxon>
        <taxon>Pseudomonadota</taxon>
        <taxon>Gammaproteobacteria</taxon>
        <taxon>Lysobacterales</taxon>
        <taxon>Rhodanobacteraceae</taxon>
        <taxon>Rhodanobacter</taxon>
    </lineage>
</organism>
<dbReference type="AlphaFoldDB" id="A0A1I4A229"/>
<dbReference type="Proteomes" id="UP000198725">
    <property type="component" value="Unassembled WGS sequence"/>
</dbReference>
<proteinExistence type="predicted"/>